<comment type="caution">
    <text evidence="2">The sequence shown here is derived from an EMBL/GenBank/DDBJ whole genome shotgun (WGS) entry which is preliminary data.</text>
</comment>
<gene>
    <name evidence="2" type="ORF">DFR52_102264</name>
</gene>
<evidence type="ECO:0000313" key="2">
    <source>
        <dbReference type="EMBL" id="PWW01601.1"/>
    </source>
</evidence>
<dbReference type="RefSeq" id="WP_158284895.1">
    <property type="nucleotide sequence ID" value="NZ_QGTR01000002.1"/>
</dbReference>
<organism evidence="2 3">
    <name type="scientific">Hoeflea marina</name>
    <dbReference type="NCBI Taxonomy" id="274592"/>
    <lineage>
        <taxon>Bacteria</taxon>
        <taxon>Pseudomonadati</taxon>
        <taxon>Pseudomonadota</taxon>
        <taxon>Alphaproteobacteria</taxon>
        <taxon>Hyphomicrobiales</taxon>
        <taxon>Rhizobiaceae</taxon>
        <taxon>Hoeflea</taxon>
    </lineage>
</organism>
<evidence type="ECO:0000256" key="1">
    <source>
        <dbReference type="SAM" id="MobiDB-lite"/>
    </source>
</evidence>
<reference evidence="2 3" key="1">
    <citation type="submission" date="2018-05" db="EMBL/GenBank/DDBJ databases">
        <title>Genomic Encyclopedia of Type Strains, Phase IV (KMG-IV): sequencing the most valuable type-strain genomes for metagenomic binning, comparative biology and taxonomic classification.</title>
        <authorList>
            <person name="Goeker M."/>
        </authorList>
    </citation>
    <scope>NUCLEOTIDE SEQUENCE [LARGE SCALE GENOMIC DNA]</scope>
    <source>
        <strain evidence="2 3">DSM 16791</strain>
    </source>
</reference>
<protein>
    <submittedName>
        <fullName evidence="2">Uncharacterized protein</fullName>
    </submittedName>
</protein>
<keyword evidence="3" id="KW-1185">Reference proteome</keyword>
<accession>A0A317PMX7</accession>
<sequence length="53" mass="5582">MSQTLQGSRTFARFASSGGEGRANNSRTDQAKGFHGAAFSNKACRNKAGFDIA</sequence>
<evidence type="ECO:0000313" key="3">
    <source>
        <dbReference type="Proteomes" id="UP000246352"/>
    </source>
</evidence>
<dbReference type="EMBL" id="QGTR01000002">
    <property type="protein sequence ID" value="PWW01601.1"/>
    <property type="molecule type" value="Genomic_DNA"/>
</dbReference>
<dbReference type="AlphaFoldDB" id="A0A317PMX7"/>
<dbReference type="Proteomes" id="UP000246352">
    <property type="component" value="Unassembled WGS sequence"/>
</dbReference>
<feature type="region of interest" description="Disordered" evidence="1">
    <location>
        <begin position="1"/>
        <end position="30"/>
    </location>
</feature>
<proteinExistence type="predicted"/>
<name>A0A317PMX7_9HYPH</name>